<evidence type="ECO:0000313" key="3">
    <source>
        <dbReference type="Proteomes" id="UP000035368"/>
    </source>
</evidence>
<organism evidence="2 3">
    <name type="scientific">Corynebacterium epidermidicanis</name>
    <dbReference type="NCBI Taxonomy" id="1050174"/>
    <lineage>
        <taxon>Bacteria</taxon>
        <taxon>Bacillati</taxon>
        <taxon>Actinomycetota</taxon>
        <taxon>Actinomycetes</taxon>
        <taxon>Mycobacteriales</taxon>
        <taxon>Corynebacteriaceae</taxon>
        <taxon>Corynebacterium</taxon>
    </lineage>
</organism>
<dbReference type="EMBL" id="CP011541">
    <property type="protein sequence ID" value="AKK02802.1"/>
    <property type="molecule type" value="Genomic_DNA"/>
</dbReference>
<sequence length="240" mass="24712">MVAMYKNWVSPCRKLGSALTAVACSLIIASAPHAADAADLSSALPPAPIDHLGRPAPHILRQVRDFAQQPWVPEQARNSLLAAVAFYEGGGESGVALPENAPQFTQFVWPTVSARCIGGQLDATGTAIAVPGPVEIPAPGAQHGETAFVFTALGTGPVAPEQHSAMTVQWLNLNTFKFGTTPLTYHGINPQGPATVSGTGQTGYGQVVAWLSGGLSVAGTDQTAPSTCNFAPTAATFRVG</sequence>
<protein>
    <recommendedName>
        <fullName evidence="4">Secreted protein</fullName>
    </recommendedName>
</protein>
<evidence type="ECO:0000256" key="1">
    <source>
        <dbReference type="SAM" id="SignalP"/>
    </source>
</evidence>
<reference evidence="2 3" key="1">
    <citation type="submission" date="2015-05" db="EMBL/GenBank/DDBJ databases">
        <title>Complete genome sequence of Corynebacterium epidermidicanis DSM 45586, isolated from the skin of a dog suffering from pruritus.</title>
        <authorList>
            <person name="Ruckert C."/>
            <person name="Albersmeier A."/>
            <person name="Winkler A."/>
            <person name="Tauch A."/>
        </authorList>
    </citation>
    <scope>NUCLEOTIDE SEQUENCE [LARGE SCALE GENOMIC DNA]</scope>
    <source>
        <strain evidence="2 3">DSM 45586</strain>
    </source>
</reference>
<evidence type="ECO:0008006" key="4">
    <source>
        <dbReference type="Google" id="ProtNLM"/>
    </source>
</evidence>
<proteinExistence type="predicted"/>
<feature type="signal peptide" evidence="1">
    <location>
        <begin position="1"/>
        <end position="34"/>
    </location>
</feature>
<dbReference type="STRING" id="1050174.CEPID_04660"/>
<gene>
    <name evidence="2" type="ORF">CEPID_04660</name>
</gene>
<evidence type="ECO:0000313" key="2">
    <source>
        <dbReference type="EMBL" id="AKK02802.1"/>
    </source>
</evidence>
<feature type="chain" id="PRO_5039462117" description="Secreted protein" evidence="1">
    <location>
        <begin position="35"/>
        <end position="240"/>
    </location>
</feature>
<dbReference type="AlphaFoldDB" id="A0A0G3GVC8"/>
<dbReference type="PATRIC" id="fig|1050174.4.peg.942"/>
<accession>A0A0G3GVC8</accession>
<name>A0A0G3GVC8_9CORY</name>
<keyword evidence="1" id="KW-0732">Signal</keyword>
<dbReference type="KEGG" id="cei:CEPID_04660"/>
<keyword evidence="3" id="KW-1185">Reference proteome</keyword>
<dbReference type="Proteomes" id="UP000035368">
    <property type="component" value="Chromosome"/>
</dbReference>